<dbReference type="CDD" id="cd07302">
    <property type="entry name" value="CHD"/>
    <property type="match status" value="1"/>
</dbReference>
<evidence type="ECO:0000313" key="9">
    <source>
        <dbReference type="EMBL" id="ARN85352.1"/>
    </source>
</evidence>
<keyword evidence="3" id="KW-1003">Cell membrane</keyword>
<evidence type="ECO:0000256" key="3">
    <source>
        <dbReference type="ARBA" id="ARBA00022475"/>
    </source>
</evidence>
<dbReference type="AlphaFoldDB" id="A0A1W6N6F1"/>
<dbReference type="OrthoDB" id="9762462at2"/>
<dbReference type="PROSITE" id="PS50125">
    <property type="entry name" value="GUANYLATE_CYCLASE_2"/>
    <property type="match status" value="1"/>
</dbReference>
<sequence length="716" mass="81089">MWLLNHWRSRRLYVDIVASFFLLLLITCAAISWYTYQNNSSALINIADDLILQTSRASIDKTIDYLEQSRTLTELGTQLITSSKDLNVENKQLLSFMKWGMRSYSFIASLYIGTEDGKFLQVRRLPPNATYRADPAQLLPGGSYYAIRFVDRSTKGAETEVWSYVDQEGKTLDTETLNKVMYDHRGRDWYQNVNQSRSFKWSDIYVFNSSQLPGLTAANPIFSGNQFMGVMAADIEIAVLSGFLRDSKIGKYGKAFIVSSKGEIIAHSHLENTSIVEGNKIRMVLVNDLKDMTLKMAFKEHVNNKKDKFVFQYEGNDYLAYFMAFPGSFNKNWGIGVVAPVDAFIGTAKATNYRILLMSIIILIVSSLVVLLIAMRIAKPIMTLAEETKKIRSFDLQGDEEVKSSIFEIQVLNEAMVAMRQSMRTFSKFIPKILVSKLIKTGQDMAIGGKSRKATLLFTDVANFTTLSENYPPDKLIIHLSEYFEEITQIIMQSNGIIDKFIGDAVMAFWGAPTPDRAQAIHACVAALKFKKRLLELNRKWKFEGKPELPTRIGIHTGEVIIGNVGSSDRLNYTALGDSVNLASRLEGVNKMYGTEIIISEEVYKEVSAHALARPLDVVAVKGKNRGIKIYELIGLMGDDPVLLPTEEQTEFCKLFTKAFQVYLEKRWDEAIRIFQEIVTKFGQDQTAVMYIKRCKEFKKKAPPKDWDGVVHLKSK</sequence>
<evidence type="ECO:0000259" key="8">
    <source>
        <dbReference type="PROSITE" id="PS50125"/>
    </source>
</evidence>
<comment type="similarity">
    <text evidence="2">Belongs to the adenylyl cyclase class-3 family.</text>
</comment>
<dbReference type="Gene3D" id="6.10.340.10">
    <property type="match status" value="1"/>
</dbReference>
<dbReference type="CDD" id="cd12913">
    <property type="entry name" value="PDC1_MCP_like"/>
    <property type="match status" value="1"/>
</dbReference>
<feature type="transmembrane region" description="Helical" evidence="7">
    <location>
        <begin position="12"/>
        <end position="36"/>
    </location>
</feature>
<dbReference type="KEGG" id="naf:GQ61_08700"/>
<keyword evidence="6 7" id="KW-0472">Membrane</keyword>
<dbReference type="InterPro" id="IPR050697">
    <property type="entry name" value="Adenylyl/Guanylyl_Cyclase_3/4"/>
</dbReference>
<dbReference type="Pfam" id="PF02743">
    <property type="entry name" value="dCache_1"/>
    <property type="match status" value="1"/>
</dbReference>
<feature type="transmembrane region" description="Helical" evidence="7">
    <location>
        <begin position="355"/>
        <end position="374"/>
    </location>
</feature>
<dbReference type="InterPro" id="IPR029787">
    <property type="entry name" value="Nucleotide_cyclase"/>
</dbReference>
<dbReference type="FunFam" id="3.30.70.1230:FF:000016">
    <property type="entry name" value="Adenylate/guanylate cyclase domain-containing protein"/>
    <property type="match status" value="1"/>
</dbReference>
<dbReference type="PANTHER" id="PTHR43081">
    <property type="entry name" value="ADENYLATE CYCLASE, TERMINAL-DIFFERENTIATION SPECIFIC-RELATED"/>
    <property type="match status" value="1"/>
</dbReference>
<dbReference type="STRING" id="1414854.GQ61_08700"/>
<keyword evidence="4 7" id="KW-0812">Transmembrane</keyword>
<dbReference type="InterPro" id="IPR001054">
    <property type="entry name" value="A/G_cyclase"/>
</dbReference>
<keyword evidence="10" id="KW-1185">Reference proteome</keyword>
<dbReference type="Gene3D" id="3.30.450.20">
    <property type="entry name" value="PAS domain"/>
    <property type="match status" value="2"/>
</dbReference>
<gene>
    <name evidence="9" type="ORF">GQ61_08700</name>
</gene>
<dbReference type="GO" id="GO:0005886">
    <property type="term" value="C:plasma membrane"/>
    <property type="evidence" value="ECO:0007669"/>
    <property type="project" value="UniProtKB-SubCell"/>
</dbReference>
<dbReference type="EMBL" id="CP008743">
    <property type="protein sequence ID" value="ARN85352.1"/>
    <property type="molecule type" value="Genomic_DNA"/>
</dbReference>
<feature type="domain" description="Guanylate cyclase" evidence="8">
    <location>
        <begin position="455"/>
        <end position="587"/>
    </location>
</feature>
<reference evidence="9 10" key="1">
    <citation type="submission" date="2014-06" db="EMBL/GenBank/DDBJ databases">
        <title>The genome of the endonuclear symbiont Nucleicultrix amoebiphila.</title>
        <authorList>
            <person name="Schulz F."/>
            <person name="Horn M."/>
        </authorList>
    </citation>
    <scope>NUCLEOTIDE SEQUENCE [LARGE SCALE GENOMIC DNA]</scope>
    <source>
        <strain evidence="9 10">FS5</strain>
    </source>
</reference>
<proteinExistence type="inferred from homology"/>
<name>A0A1W6N6F1_9PROT</name>
<evidence type="ECO:0000256" key="7">
    <source>
        <dbReference type="SAM" id="Phobius"/>
    </source>
</evidence>
<dbReference type="SMART" id="SM00044">
    <property type="entry name" value="CYCc"/>
    <property type="match status" value="1"/>
</dbReference>
<protein>
    <recommendedName>
        <fullName evidence="8">Guanylate cyclase domain-containing protein</fullName>
    </recommendedName>
</protein>
<dbReference type="GO" id="GO:0035556">
    <property type="term" value="P:intracellular signal transduction"/>
    <property type="evidence" value="ECO:0007669"/>
    <property type="project" value="InterPro"/>
</dbReference>
<dbReference type="GO" id="GO:0006171">
    <property type="term" value="P:cAMP biosynthetic process"/>
    <property type="evidence" value="ECO:0007669"/>
    <property type="project" value="TreeGrafter"/>
</dbReference>
<keyword evidence="5 7" id="KW-1133">Transmembrane helix</keyword>
<evidence type="ECO:0000256" key="5">
    <source>
        <dbReference type="ARBA" id="ARBA00022989"/>
    </source>
</evidence>
<comment type="subcellular location">
    <subcellularLocation>
        <location evidence="1">Cell membrane</location>
        <topology evidence="1">Multi-pass membrane protein</topology>
    </subcellularLocation>
</comment>
<dbReference type="RefSeq" id="WP_085784910.1">
    <property type="nucleotide sequence ID" value="NZ_CP008743.1"/>
</dbReference>
<dbReference type="InterPro" id="IPR033479">
    <property type="entry name" value="dCache_1"/>
</dbReference>
<evidence type="ECO:0000256" key="1">
    <source>
        <dbReference type="ARBA" id="ARBA00004651"/>
    </source>
</evidence>
<dbReference type="Proteomes" id="UP000237351">
    <property type="component" value="Chromosome"/>
</dbReference>
<evidence type="ECO:0000313" key="10">
    <source>
        <dbReference type="Proteomes" id="UP000237351"/>
    </source>
</evidence>
<dbReference type="Pfam" id="PF00211">
    <property type="entry name" value="Guanylate_cyc"/>
    <property type="match status" value="1"/>
</dbReference>
<evidence type="ECO:0000256" key="6">
    <source>
        <dbReference type="ARBA" id="ARBA00023136"/>
    </source>
</evidence>
<organism evidence="9 10">
    <name type="scientific">Candidatus Nucleicultrix amoebiphila FS5</name>
    <dbReference type="NCBI Taxonomy" id="1414854"/>
    <lineage>
        <taxon>Bacteria</taxon>
        <taxon>Pseudomonadati</taxon>
        <taxon>Pseudomonadota</taxon>
        <taxon>Alphaproteobacteria</taxon>
        <taxon>Holosporales</taxon>
        <taxon>Candidatus Nucleicultricaceae</taxon>
        <taxon>Candidatus Nucleicultrix</taxon>
    </lineage>
</organism>
<dbReference type="SUPFAM" id="SSF55073">
    <property type="entry name" value="Nucleotide cyclase"/>
    <property type="match status" value="1"/>
</dbReference>
<dbReference type="CDD" id="cd12912">
    <property type="entry name" value="PDC2_MCP_like"/>
    <property type="match status" value="1"/>
</dbReference>
<evidence type="ECO:0000256" key="4">
    <source>
        <dbReference type="ARBA" id="ARBA00022692"/>
    </source>
</evidence>
<dbReference type="GO" id="GO:0004016">
    <property type="term" value="F:adenylate cyclase activity"/>
    <property type="evidence" value="ECO:0007669"/>
    <property type="project" value="UniProtKB-ARBA"/>
</dbReference>
<accession>A0A1W6N6F1</accession>
<evidence type="ECO:0000256" key="2">
    <source>
        <dbReference type="ARBA" id="ARBA00005381"/>
    </source>
</evidence>
<dbReference type="Gene3D" id="3.30.70.1230">
    <property type="entry name" value="Nucleotide cyclase"/>
    <property type="match status" value="1"/>
</dbReference>
<dbReference type="PANTHER" id="PTHR43081:SF1">
    <property type="entry name" value="ADENYLATE CYCLASE, TERMINAL-DIFFERENTIATION SPECIFIC"/>
    <property type="match status" value="1"/>
</dbReference>